<dbReference type="AlphaFoldDB" id="A0A2N9JM83"/>
<reference evidence="8 9" key="1">
    <citation type="submission" date="2018-02" db="EMBL/GenBank/DDBJ databases">
        <authorList>
            <person name="Cohen D.B."/>
            <person name="Kent A.D."/>
        </authorList>
    </citation>
    <scope>NUCLEOTIDE SEQUENCE [LARGE SCALE GENOMIC DNA]</scope>
    <source>
        <strain evidence="8">1</strain>
    </source>
</reference>
<dbReference type="RefSeq" id="WP_231935704.1">
    <property type="nucleotide sequence ID" value="NZ_BAAAGO010000038.1"/>
</dbReference>
<comment type="pathway">
    <text evidence="2 6">Cofactor biosynthesis; tetrahydrofolate biosynthesis; 2-amino-4-hydroxy-6-hydroxymethyl-7,8-dihydropteridine diphosphate from 7,8-dihydroneopterin triphosphate: step 3/4.</text>
</comment>
<dbReference type="EC" id="4.1.2.25" evidence="6"/>
<proteinExistence type="inferred from homology"/>
<evidence type="ECO:0000256" key="6">
    <source>
        <dbReference type="RuleBase" id="RU362079"/>
    </source>
</evidence>
<dbReference type="SMART" id="SM00905">
    <property type="entry name" value="FolB"/>
    <property type="match status" value="1"/>
</dbReference>
<protein>
    <recommendedName>
        <fullName evidence="6">7,8-dihydroneopterin aldolase</fullName>
        <ecNumber evidence="6">4.1.2.25</ecNumber>
    </recommendedName>
</protein>
<organism evidence="8 9">
    <name type="scientific">Micropruina glycogenica</name>
    <dbReference type="NCBI Taxonomy" id="75385"/>
    <lineage>
        <taxon>Bacteria</taxon>
        <taxon>Bacillati</taxon>
        <taxon>Actinomycetota</taxon>
        <taxon>Actinomycetes</taxon>
        <taxon>Propionibacteriales</taxon>
        <taxon>Nocardioidaceae</taxon>
        <taxon>Micropruina</taxon>
    </lineage>
</organism>
<dbReference type="PANTHER" id="PTHR42844:SF1">
    <property type="entry name" value="DIHYDRONEOPTERIN ALDOLASE 1-RELATED"/>
    <property type="match status" value="1"/>
</dbReference>
<gene>
    <name evidence="8" type="primary">folB</name>
    <name evidence="8" type="ORF">MPLG2_3663</name>
</gene>
<evidence type="ECO:0000256" key="5">
    <source>
        <dbReference type="ARBA" id="ARBA00023239"/>
    </source>
</evidence>
<evidence type="ECO:0000313" key="9">
    <source>
        <dbReference type="Proteomes" id="UP000238164"/>
    </source>
</evidence>
<evidence type="ECO:0000256" key="1">
    <source>
        <dbReference type="ARBA" id="ARBA00001353"/>
    </source>
</evidence>
<comment type="function">
    <text evidence="6">Catalyzes the conversion of 7,8-dihydroneopterin to 6-hydroxymethyl-7,8-dihydropterin.</text>
</comment>
<feature type="domain" description="Dihydroneopterin aldolase/epimerase" evidence="7">
    <location>
        <begin position="8"/>
        <end position="118"/>
    </location>
</feature>
<dbReference type="PANTHER" id="PTHR42844">
    <property type="entry name" value="DIHYDRONEOPTERIN ALDOLASE 1-RELATED"/>
    <property type="match status" value="1"/>
</dbReference>
<evidence type="ECO:0000256" key="3">
    <source>
        <dbReference type="ARBA" id="ARBA00005708"/>
    </source>
</evidence>
<dbReference type="InterPro" id="IPR043133">
    <property type="entry name" value="GTP-CH-I_C/QueF"/>
</dbReference>
<dbReference type="InterPro" id="IPR006157">
    <property type="entry name" value="FolB_dom"/>
</dbReference>
<evidence type="ECO:0000313" key="8">
    <source>
        <dbReference type="EMBL" id="SPD88693.1"/>
    </source>
</evidence>
<dbReference type="NCBIfam" id="TIGR00525">
    <property type="entry name" value="folB"/>
    <property type="match status" value="1"/>
</dbReference>
<dbReference type="Proteomes" id="UP000238164">
    <property type="component" value="Chromosome 1"/>
</dbReference>
<dbReference type="InterPro" id="IPR006156">
    <property type="entry name" value="Dihydroneopterin_aldolase"/>
</dbReference>
<dbReference type="GO" id="GO:0005737">
    <property type="term" value="C:cytoplasm"/>
    <property type="evidence" value="ECO:0007669"/>
    <property type="project" value="TreeGrafter"/>
</dbReference>
<dbReference type="NCBIfam" id="TIGR00526">
    <property type="entry name" value="folB_dom"/>
    <property type="match status" value="1"/>
</dbReference>
<dbReference type="GO" id="GO:0004150">
    <property type="term" value="F:dihydroneopterin aldolase activity"/>
    <property type="evidence" value="ECO:0007669"/>
    <property type="project" value="UniProtKB-UniRule"/>
</dbReference>
<keyword evidence="5 6" id="KW-0456">Lyase</keyword>
<dbReference type="CDD" id="cd00534">
    <property type="entry name" value="DHNA_DHNTPE"/>
    <property type="match status" value="1"/>
</dbReference>
<dbReference type="GO" id="GO:0046654">
    <property type="term" value="P:tetrahydrofolate biosynthetic process"/>
    <property type="evidence" value="ECO:0007669"/>
    <property type="project" value="UniProtKB-UniRule"/>
</dbReference>
<dbReference type="SUPFAM" id="SSF55620">
    <property type="entry name" value="Tetrahydrobiopterin biosynthesis enzymes-like"/>
    <property type="match status" value="1"/>
</dbReference>
<dbReference type="Pfam" id="PF02152">
    <property type="entry name" value="FolB"/>
    <property type="match status" value="1"/>
</dbReference>
<evidence type="ECO:0000256" key="4">
    <source>
        <dbReference type="ARBA" id="ARBA00022909"/>
    </source>
</evidence>
<dbReference type="Gene3D" id="3.30.1130.10">
    <property type="match status" value="1"/>
</dbReference>
<evidence type="ECO:0000256" key="2">
    <source>
        <dbReference type="ARBA" id="ARBA00005013"/>
    </source>
</evidence>
<sequence length="122" mass="13446">MQAMPDRVRLTGMRFSATHGVYDFERAQPQTFVVDVTCELLSRPDSDELATTLDYAELARVIAADVTGEPVNLIESLAERIARTCLRHPLVGAVEVTVHKPNAVMPVELTDITVTITRSRPA</sequence>
<dbReference type="EMBL" id="LT985188">
    <property type="protein sequence ID" value="SPD88693.1"/>
    <property type="molecule type" value="Genomic_DNA"/>
</dbReference>
<accession>A0A2N9JM83</accession>
<name>A0A2N9JM83_9ACTN</name>
<evidence type="ECO:0000259" key="7">
    <source>
        <dbReference type="SMART" id="SM00905"/>
    </source>
</evidence>
<dbReference type="UniPathway" id="UPA00077">
    <property type="reaction ID" value="UER00154"/>
</dbReference>
<keyword evidence="4 6" id="KW-0289">Folate biosynthesis</keyword>
<dbReference type="KEGG" id="mgg:MPLG2_3663"/>
<keyword evidence="9" id="KW-1185">Reference proteome</keyword>
<comment type="similarity">
    <text evidence="3 6">Belongs to the DHNA family.</text>
</comment>
<comment type="catalytic activity">
    <reaction evidence="1 6">
        <text>7,8-dihydroneopterin = 6-hydroxymethyl-7,8-dihydropterin + glycolaldehyde</text>
        <dbReference type="Rhea" id="RHEA:10540"/>
        <dbReference type="ChEBI" id="CHEBI:17001"/>
        <dbReference type="ChEBI" id="CHEBI:17071"/>
        <dbReference type="ChEBI" id="CHEBI:44841"/>
        <dbReference type="EC" id="4.1.2.25"/>
    </reaction>
</comment>
<dbReference type="GO" id="GO:0046656">
    <property type="term" value="P:folic acid biosynthetic process"/>
    <property type="evidence" value="ECO:0007669"/>
    <property type="project" value="UniProtKB-UniRule"/>
</dbReference>